<name>A0AAV9VRB0_9PEZI</name>
<proteinExistence type="predicted"/>
<feature type="compositionally biased region" description="Gly residues" evidence="1">
    <location>
        <begin position="136"/>
        <end position="226"/>
    </location>
</feature>
<evidence type="ECO:0000313" key="3">
    <source>
        <dbReference type="Proteomes" id="UP001373714"/>
    </source>
</evidence>
<dbReference type="AlphaFoldDB" id="A0AAV9VRB0"/>
<protein>
    <submittedName>
        <fullName evidence="2">Uncharacterized protein</fullName>
    </submittedName>
</protein>
<accession>A0AAV9VRB0</accession>
<sequence length="335" mass="33967">MANWLRYVTYGPAAAYQLSIPHEKTNKDWYSLNVVALPLDVNDIPQQGFNMDPMSTTTHYKRRMLVDILAKLNARDTGICVWTAFRLVLGDDGSLIFTIKATSSDDEDQGDIDAADDDDDDEGKPKPNTDTPTSGVNGGHQSFGGFGSGNQQGFGSGNQQGFGSGNQQGFGTGNQGFGAGNQQGFGTGGQQGFGTGAQQGFGSGTQQGFGGGTQQGFGGGGQGFGSGTQQASGSGTQGFGGGTQQTSGGGAQGFGGGNQQTSGSGTQGFGSGDQPRPTGIFGSPFPTATQTATQTTGFGNQAPGKVNELNRGSKGKVPLYGLSDSVYAVRPGGGA</sequence>
<evidence type="ECO:0000313" key="2">
    <source>
        <dbReference type="EMBL" id="KAK6363551.1"/>
    </source>
</evidence>
<feature type="compositionally biased region" description="Low complexity" evidence="1">
    <location>
        <begin position="284"/>
        <end position="299"/>
    </location>
</feature>
<feature type="compositionally biased region" description="Gly residues" evidence="1">
    <location>
        <begin position="235"/>
        <end position="258"/>
    </location>
</feature>
<comment type="caution">
    <text evidence="2">The sequence shown here is derived from an EMBL/GenBank/DDBJ whole genome shotgun (WGS) entry which is preliminary data.</text>
</comment>
<keyword evidence="3" id="KW-1185">Reference proteome</keyword>
<reference evidence="2 3" key="1">
    <citation type="submission" date="2019-10" db="EMBL/GenBank/DDBJ databases">
        <authorList>
            <person name="Palmer J.M."/>
        </authorList>
    </citation>
    <scope>NUCLEOTIDE SEQUENCE [LARGE SCALE GENOMIC DNA]</scope>
    <source>
        <strain evidence="2 3">TWF730</strain>
    </source>
</reference>
<feature type="compositionally biased region" description="Acidic residues" evidence="1">
    <location>
        <begin position="104"/>
        <end position="122"/>
    </location>
</feature>
<evidence type="ECO:0000256" key="1">
    <source>
        <dbReference type="SAM" id="MobiDB-lite"/>
    </source>
</evidence>
<gene>
    <name evidence="2" type="ORF">TWF730_000979</name>
</gene>
<dbReference type="Proteomes" id="UP001373714">
    <property type="component" value="Unassembled WGS sequence"/>
</dbReference>
<feature type="region of interest" description="Disordered" evidence="1">
    <location>
        <begin position="103"/>
        <end position="317"/>
    </location>
</feature>
<dbReference type="EMBL" id="JAVHNS010000001">
    <property type="protein sequence ID" value="KAK6363551.1"/>
    <property type="molecule type" value="Genomic_DNA"/>
</dbReference>
<organism evidence="2 3">
    <name type="scientific">Orbilia blumenaviensis</name>
    <dbReference type="NCBI Taxonomy" id="1796055"/>
    <lineage>
        <taxon>Eukaryota</taxon>
        <taxon>Fungi</taxon>
        <taxon>Dikarya</taxon>
        <taxon>Ascomycota</taxon>
        <taxon>Pezizomycotina</taxon>
        <taxon>Orbiliomycetes</taxon>
        <taxon>Orbiliales</taxon>
        <taxon>Orbiliaceae</taxon>
        <taxon>Orbilia</taxon>
    </lineage>
</organism>